<dbReference type="KEGG" id="eiv:EIN_152480"/>
<dbReference type="RefSeq" id="XP_004258042.1">
    <property type="nucleotide sequence ID" value="XM_004257994.1"/>
</dbReference>
<gene>
    <name evidence="2" type="ORF">EIN_152480</name>
</gene>
<dbReference type="OrthoDB" id="27862at2759"/>
<sequence length="418" mass="47649">MKNSFLEDIHNELTELESSVGTSKTPQVNEKSTASIESILSDFDTIGTVDFTDDLFSKNKESLASSRKDEVSFSDLINVQSDATVVHSEDGTKELTQSPLLLDSDTQPTTPQPLLKSRLKEESVIIDDEKVQSVLNIWDSLDNDVVNKDQSVPWYLQHVQFVKYEKKQESVLDRINERFADLNSQVDTLWKSLSQPKSLKPETQIITAKSQPQLVETTEHHEKVETRKIEDPLAEESTEKVEVHTPSGINISSKPKFQPPKSPHEITEYQKKLTGDGYIYLLSHQQLEDLLGKKFCFPGLILHDIILRFIPEQAEFFLTKGSKSDFDTLPENMDNGSNVFVFALSRNFYVVYIEQFDEYYLVPNNPIVIQNANVKYIKYCELNKMAALTTQLDSVTSYLSSVDKKMGDSILNWAKSWF</sequence>
<dbReference type="GeneID" id="14890359"/>
<organism evidence="2 3">
    <name type="scientific">Entamoeba invadens IP1</name>
    <dbReference type="NCBI Taxonomy" id="370355"/>
    <lineage>
        <taxon>Eukaryota</taxon>
        <taxon>Amoebozoa</taxon>
        <taxon>Evosea</taxon>
        <taxon>Archamoebae</taxon>
        <taxon>Mastigamoebida</taxon>
        <taxon>Entamoebidae</taxon>
        <taxon>Entamoeba</taxon>
    </lineage>
</organism>
<name>A0A0A1UEL2_ENTIV</name>
<dbReference type="EMBL" id="KB206474">
    <property type="protein sequence ID" value="ELP91271.1"/>
    <property type="molecule type" value="Genomic_DNA"/>
</dbReference>
<dbReference type="AlphaFoldDB" id="A0A0A1UEL2"/>
<dbReference type="OMA" id="LNWAKSW"/>
<feature type="region of interest" description="Disordered" evidence="1">
    <location>
        <begin position="87"/>
        <end position="113"/>
    </location>
</feature>
<protein>
    <submittedName>
        <fullName evidence="2">Uncharacterized protein</fullName>
    </submittedName>
</protein>
<feature type="region of interest" description="Disordered" evidence="1">
    <location>
        <begin position="235"/>
        <end position="263"/>
    </location>
</feature>
<feature type="compositionally biased region" description="Polar residues" evidence="1">
    <location>
        <begin position="94"/>
        <end position="109"/>
    </location>
</feature>
<evidence type="ECO:0000256" key="1">
    <source>
        <dbReference type="SAM" id="MobiDB-lite"/>
    </source>
</evidence>
<evidence type="ECO:0000313" key="2">
    <source>
        <dbReference type="EMBL" id="ELP91271.1"/>
    </source>
</evidence>
<proteinExistence type="predicted"/>
<accession>A0A0A1UEL2</accession>
<reference evidence="2 3" key="1">
    <citation type="submission" date="2012-10" db="EMBL/GenBank/DDBJ databases">
        <authorList>
            <person name="Zafar N."/>
            <person name="Inman J."/>
            <person name="Hall N."/>
            <person name="Lorenzi H."/>
            <person name="Caler E."/>
        </authorList>
    </citation>
    <scope>NUCLEOTIDE SEQUENCE [LARGE SCALE GENOMIC DNA]</scope>
    <source>
        <strain evidence="2 3">IP1</strain>
    </source>
</reference>
<evidence type="ECO:0000313" key="3">
    <source>
        <dbReference type="Proteomes" id="UP000014680"/>
    </source>
</evidence>
<dbReference type="Proteomes" id="UP000014680">
    <property type="component" value="Unassembled WGS sequence"/>
</dbReference>
<keyword evidence="3" id="KW-1185">Reference proteome</keyword>
<dbReference type="VEuPathDB" id="AmoebaDB:EIN_152480"/>